<reference evidence="5 6" key="1">
    <citation type="journal article" date="2023" name="Microbiol. Spectr.">
        <title>Symbiosis of Carpenter Bees with Uncharacterized Lactic Acid Bacteria Showing NAD Auxotrophy.</title>
        <authorList>
            <person name="Kawasaki S."/>
            <person name="Ozawa K."/>
            <person name="Mori T."/>
            <person name="Yamamoto A."/>
            <person name="Ito M."/>
            <person name="Ohkuma M."/>
            <person name="Sakamoto M."/>
            <person name="Matsutani M."/>
        </authorList>
    </citation>
    <scope>NUCLEOTIDE SEQUENCE [LARGE SCALE GENOMIC DNA]</scope>
    <source>
        <strain evidence="5 6">Kim37-2</strain>
    </source>
</reference>
<accession>A0ABN6SBZ4</accession>
<keyword evidence="1" id="KW-0805">Transcription regulation</keyword>
<name>A0ABN6SBZ4_9BIFI</name>
<evidence type="ECO:0000256" key="3">
    <source>
        <dbReference type="ARBA" id="ARBA00023163"/>
    </source>
</evidence>
<dbReference type="CDD" id="cd07377">
    <property type="entry name" value="WHTH_GntR"/>
    <property type="match status" value="1"/>
</dbReference>
<dbReference type="SUPFAM" id="SSF46785">
    <property type="entry name" value="Winged helix' DNA-binding domain"/>
    <property type="match status" value="1"/>
</dbReference>
<dbReference type="PROSITE" id="PS50949">
    <property type="entry name" value="HTH_GNTR"/>
    <property type="match status" value="1"/>
</dbReference>
<evidence type="ECO:0000256" key="2">
    <source>
        <dbReference type="ARBA" id="ARBA00023125"/>
    </source>
</evidence>
<evidence type="ECO:0000256" key="1">
    <source>
        <dbReference type="ARBA" id="ARBA00023015"/>
    </source>
</evidence>
<dbReference type="InterPro" id="IPR036390">
    <property type="entry name" value="WH_DNA-bd_sf"/>
</dbReference>
<gene>
    <name evidence="5" type="ORF">KIM372_05730</name>
</gene>
<feature type="domain" description="HTH gntR-type" evidence="4">
    <location>
        <begin position="9"/>
        <end position="77"/>
    </location>
</feature>
<sequence>MQFDFSGSTPIFRQVAQQLSESIAAGQIDEGERVPSTTEISTVYKVNPATVLKGMNLLVDQGLLEKRRGLGMFVATGARKRAQRVQARLLLDEELPALARQARLLGISLDELSKALERSYR</sequence>
<protein>
    <submittedName>
        <fullName evidence="5">GntR family transcriptional regulator</fullName>
    </submittedName>
</protein>
<evidence type="ECO:0000313" key="6">
    <source>
        <dbReference type="Proteomes" id="UP001321766"/>
    </source>
</evidence>
<evidence type="ECO:0000259" key="4">
    <source>
        <dbReference type="PROSITE" id="PS50949"/>
    </source>
</evidence>
<dbReference type="PANTHER" id="PTHR38445:SF10">
    <property type="entry name" value="GNTR-FAMILY TRANSCRIPTIONAL REGULATOR"/>
    <property type="match status" value="1"/>
</dbReference>
<dbReference type="Pfam" id="PF00392">
    <property type="entry name" value="GntR"/>
    <property type="match status" value="1"/>
</dbReference>
<dbReference type="PANTHER" id="PTHR38445">
    <property type="entry name" value="HTH-TYPE TRANSCRIPTIONAL REPRESSOR YTRA"/>
    <property type="match status" value="1"/>
</dbReference>
<keyword evidence="2" id="KW-0238">DNA-binding</keyword>
<dbReference type="Proteomes" id="UP001321766">
    <property type="component" value="Chromosome"/>
</dbReference>
<keyword evidence="6" id="KW-1185">Reference proteome</keyword>
<dbReference type="InterPro" id="IPR036388">
    <property type="entry name" value="WH-like_DNA-bd_sf"/>
</dbReference>
<organism evidence="5 6">
    <name type="scientific">Bombiscardovia nodaiensis</name>
    <dbReference type="NCBI Taxonomy" id="2932181"/>
    <lineage>
        <taxon>Bacteria</taxon>
        <taxon>Bacillati</taxon>
        <taxon>Actinomycetota</taxon>
        <taxon>Actinomycetes</taxon>
        <taxon>Bifidobacteriales</taxon>
        <taxon>Bifidobacteriaceae</taxon>
        <taxon>Bombiscardovia</taxon>
    </lineage>
</organism>
<proteinExistence type="predicted"/>
<dbReference type="SMART" id="SM00345">
    <property type="entry name" value="HTH_GNTR"/>
    <property type="match status" value="1"/>
</dbReference>
<dbReference type="EMBL" id="AP026798">
    <property type="protein sequence ID" value="BDR52666.1"/>
    <property type="molecule type" value="Genomic_DNA"/>
</dbReference>
<evidence type="ECO:0000313" key="5">
    <source>
        <dbReference type="EMBL" id="BDR52666.1"/>
    </source>
</evidence>
<dbReference type="InterPro" id="IPR000524">
    <property type="entry name" value="Tscrpt_reg_HTH_GntR"/>
</dbReference>
<dbReference type="Gene3D" id="1.10.10.10">
    <property type="entry name" value="Winged helix-like DNA-binding domain superfamily/Winged helix DNA-binding domain"/>
    <property type="match status" value="1"/>
</dbReference>
<keyword evidence="3" id="KW-0804">Transcription</keyword>